<evidence type="ECO:0000313" key="2">
    <source>
        <dbReference type="EMBL" id="OLN25678.1"/>
    </source>
</evidence>
<dbReference type="OrthoDB" id="6397230at2"/>
<name>A0A1Q8QEC9_9FIRM</name>
<proteinExistence type="predicted"/>
<gene>
    <name evidence="2" type="ORF">DSOL_5258</name>
</gene>
<reference evidence="2 3" key="1">
    <citation type="submission" date="2016-09" db="EMBL/GenBank/DDBJ databases">
        <title>Complete genome of Desulfosporosinus sp. OL.</title>
        <authorList>
            <person name="Mardanov A."/>
            <person name="Beletsky A."/>
            <person name="Panova A."/>
            <person name="Karnachuk O."/>
            <person name="Ravin N."/>
        </authorList>
    </citation>
    <scope>NUCLEOTIDE SEQUENCE [LARGE SCALE GENOMIC DNA]</scope>
    <source>
        <strain evidence="2 3">OL</strain>
    </source>
</reference>
<sequence>MLKIDRLKITIRTAEQDSGFDHTFMQGINFIASDDNTCGKSSVIEGIYYALGFEEIIGGRGEKVLTSAYKNSIEYNSKTFNTLESEVYLEVYNGTDIITLYRTAKMENRDSRLVTVYFGCLADVETGSVDYDDMYVHMPNSATREKGFHTFLERYLGLELPYVNNYSDSESKLYLQLLFSSMFIEQKRGWADIFSGMPNLGIKEAKQRTVEYILNLDTIENEKKKISLTDEKNEIEKSWNDIVQALIADSRSAQCIISGFPNSPRILEEAVRAKVSIEYINRQEINSYILNLRDELSRLSSLKPKIVDNFDELQVELDETEKQIDLISNKINEARTKLSMEDASIKSLRESLDTIKIDIANNKDAARLKNLGADIGSEIIKGICPVCNQAIADTLLPLANEFHIMSIDENIKHLVAQKEMFEFALNGHSEAKAELKNSISHFERSLFTLRRLALSLRSDLYAVDEELSESIVYKKLELGNEIQQLEKFQNTVNDSLEKLTELSERWRKYLDEKEQIPKEKFTLEDKKKLSSFESNFKNDLRTYGYKSVSNIDDISISRDTYLPVINNFDMKFDSSASDNIRAIWAFTMALLQTSNTHLGNHPGILIFDEPDQHSIVISNMKAFFKGIIDVEGWKQVIIGITIKDTDTRTAIESLDARSYNMIKINEKAFTPIIKVPPLNDVDEQS</sequence>
<dbReference type="EMBL" id="MLBF01000105">
    <property type="protein sequence ID" value="OLN25678.1"/>
    <property type="molecule type" value="Genomic_DNA"/>
</dbReference>
<organism evidence="2 3">
    <name type="scientific">Desulfosporosinus metallidurans</name>
    <dbReference type="NCBI Taxonomy" id="1888891"/>
    <lineage>
        <taxon>Bacteria</taxon>
        <taxon>Bacillati</taxon>
        <taxon>Bacillota</taxon>
        <taxon>Clostridia</taxon>
        <taxon>Eubacteriales</taxon>
        <taxon>Desulfitobacteriaceae</taxon>
        <taxon>Desulfosporosinus</taxon>
    </lineage>
</organism>
<dbReference type="Proteomes" id="UP000186102">
    <property type="component" value="Unassembled WGS sequence"/>
</dbReference>
<dbReference type="STRING" id="1888891.DSOL_5258"/>
<evidence type="ECO:0000256" key="1">
    <source>
        <dbReference type="SAM" id="Coils"/>
    </source>
</evidence>
<dbReference type="Gene3D" id="3.40.50.300">
    <property type="entry name" value="P-loop containing nucleotide triphosphate hydrolases"/>
    <property type="match status" value="1"/>
</dbReference>
<dbReference type="InterPro" id="IPR027417">
    <property type="entry name" value="P-loop_NTPase"/>
</dbReference>
<dbReference type="RefSeq" id="WP_075367484.1">
    <property type="nucleotide sequence ID" value="NZ_MLBF01000105.1"/>
</dbReference>
<keyword evidence="3" id="KW-1185">Reference proteome</keyword>
<feature type="coiled-coil region" evidence="1">
    <location>
        <begin position="310"/>
        <end position="337"/>
    </location>
</feature>
<dbReference type="AlphaFoldDB" id="A0A1Q8QEC9"/>
<comment type="caution">
    <text evidence="2">The sequence shown here is derived from an EMBL/GenBank/DDBJ whole genome shotgun (WGS) entry which is preliminary data.</text>
</comment>
<keyword evidence="1" id="KW-0175">Coiled coil</keyword>
<evidence type="ECO:0000313" key="3">
    <source>
        <dbReference type="Proteomes" id="UP000186102"/>
    </source>
</evidence>
<accession>A0A1Q8QEC9</accession>
<protein>
    <submittedName>
        <fullName evidence="2">Kinesin-related protein K4</fullName>
    </submittedName>
</protein>